<evidence type="ECO:0000313" key="1">
    <source>
        <dbReference type="EMBL" id="KGD60576.1"/>
    </source>
</evidence>
<sequence>MRASSGGWNQADMLHCTLCGNLAQPFAQLDVRDFFRCGTCQLTFADPATLPDPETEKAHYDHHDNTPGDAGYRRFLSQLADPLCERLKPGDCGLDFGCGPGPALAQMLNERGFACRTYDPIYDPDPAPLDQQYDFVTCTEVVEHLHRPEREWQQFARLLKPGGWLGIMTHWLVDDNAFAHWYYHRDPTHVCFWQPDTFAWLARKQGWHITLVDNPVVLMQKAPDTDR</sequence>
<reference evidence="1 2" key="1">
    <citation type="submission" date="2012-09" db="EMBL/GenBank/DDBJ databases">
        <title>Genome Sequence of alkane-degrading Bacterium Alcanivorax jadensis T9.</title>
        <authorList>
            <person name="Lai Q."/>
            <person name="Shao Z."/>
        </authorList>
    </citation>
    <scope>NUCLEOTIDE SEQUENCE [LARGE SCALE GENOMIC DNA]</scope>
    <source>
        <strain evidence="1 2">T9</strain>
    </source>
</reference>
<keyword evidence="1" id="KW-0489">Methyltransferase</keyword>
<dbReference type="Pfam" id="PF13489">
    <property type="entry name" value="Methyltransf_23"/>
    <property type="match status" value="1"/>
</dbReference>
<evidence type="ECO:0000313" key="2">
    <source>
        <dbReference type="Proteomes" id="UP000029443"/>
    </source>
</evidence>
<organism evidence="1 2">
    <name type="scientific">Alcanivorax jadensis T9</name>
    <dbReference type="NCBI Taxonomy" id="1177181"/>
    <lineage>
        <taxon>Bacteria</taxon>
        <taxon>Pseudomonadati</taxon>
        <taxon>Pseudomonadota</taxon>
        <taxon>Gammaproteobacteria</taxon>
        <taxon>Oceanospirillales</taxon>
        <taxon>Alcanivoracaceae</taxon>
        <taxon>Alcanivorax</taxon>
    </lineage>
</organism>
<keyword evidence="1" id="KW-0808">Transferase</keyword>
<dbReference type="GO" id="GO:0008168">
    <property type="term" value="F:methyltransferase activity"/>
    <property type="evidence" value="ECO:0007669"/>
    <property type="project" value="UniProtKB-KW"/>
</dbReference>
<dbReference type="InterPro" id="IPR029063">
    <property type="entry name" value="SAM-dependent_MTases_sf"/>
</dbReference>
<comment type="caution">
    <text evidence="1">The sequence shown here is derived from an EMBL/GenBank/DDBJ whole genome shotgun (WGS) entry which is preliminary data.</text>
</comment>
<dbReference type="EMBL" id="ARXU01000009">
    <property type="protein sequence ID" value="KGD60576.1"/>
    <property type="molecule type" value="Genomic_DNA"/>
</dbReference>
<accession>A0ABR4WC26</accession>
<dbReference type="GO" id="GO:0032259">
    <property type="term" value="P:methylation"/>
    <property type="evidence" value="ECO:0007669"/>
    <property type="project" value="UniProtKB-KW"/>
</dbReference>
<protein>
    <submittedName>
        <fullName evidence="1">Type 12 methyltransferase</fullName>
    </submittedName>
</protein>
<name>A0ABR4WC26_9GAMM</name>
<dbReference type="RefSeq" id="WP_232222093.1">
    <property type="nucleotide sequence ID" value="NZ_ARXU01000009.1"/>
</dbReference>
<dbReference type="Gene3D" id="3.40.50.150">
    <property type="entry name" value="Vaccinia Virus protein VP39"/>
    <property type="match status" value="2"/>
</dbReference>
<dbReference type="CDD" id="cd02440">
    <property type="entry name" value="AdoMet_MTases"/>
    <property type="match status" value="1"/>
</dbReference>
<dbReference type="Proteomes" id="UP000029443">
    <property type="component" value="Unassembled WGS sequence"/>
</dbReference>
<proteinExistence type="predicted"/>
<keyword evidence="2" id="KW-1185">Reference proteome</keyword>
<gene>
    <name evidence="1" type="ORF">T9A_02311</name>
</gene>
<dbReference type="SUPFAM" id="SSF53335">
    <property type="entry name" value="S-adenosyl-L-methionine-dependent methyltransferases"/>
    <property type="match status" value="1"/>
</dbReference>